<dbReference type="OrthoDB" id="8613661at2"/>
<proteinExistence type="inferred from homology"/>
<sequence length="284" mass="32183">MNIKLPCQYVNNKSHKPCVIIIGGTSGIGLALALEHIKLGWDVIVVGSSLEKIQALNKYYPMLTTIQNDVSKPDNRQKLFQQLNEQFNAQPFERLIYCAGWYLNERVTTLNQVDSAHSLAVNLQAFNDIFAWASENLKQQDYDNEYKSQRYSDQYPSQKPALICLSSIAGLLDYPYTSLYAKCKRAMIATASAYRLALAPFNIQVTCIASGYVNTQALRDLNDGDTSHKPFIMSEQTAVKHIMHAINHDVVLAIFPKRMRYLIHILNSLPSPLLNIIMRQKLDK</sequence>
<dbReference type="Gene3D" id="3.40.50.720">
    <property type="entry name" value="NAD(P)-binding Rossmann-like Domain"/>
    <property type="match status" value="1"/>
</dbReference>
<comment type="similarity">
    <text evidence="1">Belongs to the short-chain dehydrogenases/reductases (SDR) family.</text>
</comment>
<evidence type="ECO:0000256" key="1">
    <source>
        <dbReference type="ARBA" id="ARBA00006484"/>
    </source>
</evidence>
<keyword evidence="2" id="KW-0560">Oxidoreductase</keyword>
<dbReference type="KEGG" id="pur:AOC03_09290"/>
<evidence type="ECO:0000256" key="2">
    <source>
        <dbReference type="ARBA" id="ARBA00023002"/>
    </source>
</evidence>
<dbReference type="Proteomes" id="UP000059847">
    <property type="component" value="Chromosome"/>
</dbReference>
<evidence type="ECO:0008006" key="5">
    <source>
        <dbReference type="Google" id="ProtNLM"/>
    </source>
</evidence>
<protein>
    <recommendedName>
        <fullName evidence="5">Short-chain dehydrogenase</fullName>
    </recommendedName>
</protein>
<dbReference type="GO" id="GO:0016020">
    <property type="term" value="C:membrane"/>
    <property type="evidence" value="ECO:0007669"/>
    <property type="project" value="TreeGrafter"/>
</dbReference>
<dbReference type="RefSeq" id="WP_062535359.1">
    <property type="nucleotide sequence ID" value="NZ_CP012678.1"/>
</dbReference>
<dbReference type="STRING" id="45610.AOC03_09290"/>
<dbReference type="AlphaFoldDB" id="A0A0M4U5I4"/>
<dbReference type="SUPFAM" id="SSF51735">
    <property type="entry name" value="NAD(P)-binding Rossmann-fold domains"/>
    <property type="match status" value="1"/>
</dbReference>
<dbReference type="InterPro" id="IPR002347">
    <property type="entry name" value="SDR_fam"/>
</dbReference>
<name>A0A0M4U5I4_9GAMM</name>
<dbReference type="PANTHER" id="PTHR44196">
    <property type="entry name" value="DEHYDROGENASE/REDUCTASE SDR FAMILY MEMBER 7B"/>
    <property type="match status" value="1"/>
</dbReference>
<dbReference type="GO" id="GO:0016491">
    <property type="term" value="F:oxidoreductase activity"/>
    <property type="evidence" value="ECO:0007669"/>
    <property type="project" value="UniProtKB-KW"/>
</dbReference>
<keyword evidence="4" id="KW-1185">Reference proteome</keyword>
<dbReference type="Pfam" id="PF00106">
    <property type="entry name" value="adh_short"/>
    <property type="match status" value="2"/>
</dbReference>
<gene>
    <name evidence="3" type="ORF">AOC03_09290</name>
</gene>
<reference evidence="3 4" key="1">
    <citation type="submission" date="2015-09" db="EMBL/GenBank/DDBJ databases">
        <title>Complete genome of Psychrobacter urativorans R10.10B.</title>
        <authorList>
            <person name="See-Too W.S."/>
            <person name="Chan K.G."/>
        </authorList>
    </citation>
    <scope>NUCLEOTIDE SEQUENCE [LARGE SCALE GENOMIC DNA]</scope>
    <source>
        <strain evidence="3 4">R10.10B</strain>
    </source>
</reference>
<dbReference type="InterPro" id="IPR036291">
    <property type="entry name" value="NAD(P)-bd_dom_sf"/>
</dbReference>
<dbReference type="PANTHER" id="PTHR44196:SF3">
    <property type="entry name" value="SHORT CHAIN DEHYDROGENASE FAMILY PROTEIN"/>
    <property type="match status" value="1"/>
</dbReference>
<evidence type="ECO:0000313" key="3">
    <source>
        <dbReference type="EMBL" id="ALF60206.1"/>
    </source>
</evidence>
<dbReference type="PRINTS" id="PR00081">
    <property type="entry name" value="GDHRDH"/>
</dbReference>
<dbReference type="EMBL" id="CP012678">
    <property type="protein sequence ID" value="ALF60206.1"/>
    <property type="molecule type" value="Genomic_DNA"/>
</dbReference>
<evidence type="ECO:0000313" key="4">
    <source>
        <dbReference type="Proteomes" id="UP000059847"/>
    </source>
</evidence>
<accession>A0A0M4U5I4</accession>
<organism evidence="3 4">
    <name type="scientific">Psychrobacter urativorans</name>
    <dbReference type="NCBI Taxonomy" id="45610"/>
    <lineage>
        <taxon>Bacteria</taxon>
        <taxon>Pseudomonadati</taxon>
        <taxon>Pseudomonadota</taxon>
        <taxon>Gammaproteobacteria</taxon>
        <taxon>Moraxellales</taxon>
        <taxon>Moraxellaceae</taxon>
        <taxon>Psychrobacter</taxon>
    </lineage>
</organism>